<dbReference type="PROSITE" id="PS00108">
    <property type="entry name" value="PROTEIN_KINASE_ST"/>
    <property type="match status" value="1"/>
</dbReference>
<dbReference type="InterPro" id="IPR003533">
    <property type="entry name" value="Doublecortin_dom"/>
</dbReference>
<keyword evidence="10" id="KW-0418">Kinase</keyword>
<dbReference type="SUPFAM" id="SSF56112">
    <property type="entry name" value="Protein kinase-like (PK-like)"/>
    <property type="match status" value="1"/>
</dbReference>
<keyword evidence="3" id="KW-0677">Repeat</keyword>
<sequence>MMKFLEDVESSPEGKLSWRGAEMVAGDTNGYGSEEHGDTGGDSTPRLSPAGQQTPTGASTRTSLVKMSADKRAKKVRFYRNGDRFFKGLAFAVPPDRYRTFDSLLADLTRSSVVSRAALPMGVRVIFTLDGMKVNSLDDILEGQNYVCSSTDTFKKLDYLGSQDPTWNTRRGQPSPAHTPPQHSGSAQDMQTESSERMTAGGGSRDFIHPKLITVIRSGTRPRRLVRMLLNKKTAHSFEQVLQELSRAVKLDSGVVRKIFTIRELEDFFDNDSLFIAYGHEKHRPDDFDLHPDEMKWLIGQAGSKHVLEPGTEHPSAFRSSSGRRAVSARAPGGRASDGRDRPAHPTATARWPRRARAAGCAPSRRSSPLARRTERRRPPAESGVDCPARVREKYWVGRKIGDGNFAVVCECVHRSSGAEHALKAIDKSKCRGKEQMIENEVSILRRVHHPNIIQLVEEFDFPAELYLVMELVKGGDLFDAISTTTKYTEKDASNMVRDLASALSYLHHLDIVHRDIKPENLLLVERPGGVKSLKLGDFRFEFTPPFWDDVSDAARELITAMLQVEPDARFSAEEVLIHPWIAEDEALENDMHLTVAHKLGIHFDTESSRHKNAGVNLLTKTALDKEDELFLGSCLLDGALG</sequence>
<comment type="catalytic activity">
    <reaction evidence="5">
        <text>L-threonyl-[protein] + ATP = O-phospho-L-threonyl-[protein] + ADP + H(+)</text>
        <dbReference type="Rhea" id="RHEA:46608"/>
        <dbReference type="Rhea" id="RHEA-COMP:11060"/>
        <dbReference type="Rhea" id="RHEA-COMP:11605"/>
        <dbReference type="ChEBI" id="CHEBI:15378"/>
        <dbReference type="ChEBI" id="CHEBI:30013"/>
        <dbReference type="ChEBI" id="CHEBI:30616"/>
        <dbReference type="ChEBI" id="CHEBI:61977"/>
        <dbReference type="ChEBI" id="CHEBI:456216"/>
        <dbReference type="EC" id="2.7.11.1"/>
    </reaction>
</comment>
<feature type="region of interest" description="Disordered" evidence="7">
    <location>
        <begin position="165"/>
        <end position="206"/>
    </location>
</feature>
<dbReference type="SUPFAM" id="SSF89837">
    <property type="entry name" value="Doublecortin (DC)"/>
    <property type="match status" value="2"/>
</dbReference>
<dbReference type="CDD" id="cd16109">
    <property type="entry name" value="DCX1"/>
    <property type="match status" value="1"/>
</dbReference>
<dbReference type="InterPro" id="IPR000719">
    <property type="entry name" value="Prot_kinase_dom"/>
</dbReference>
<accession>A0A6A4W504</accession>
<feature type="region of interest" description="Disordered" evidence="7">
    <location>
        <begin position="306"/>
        <end position="385"/>
    </location>
</feature>
<dbReference type="InterPro" id="IPR008271">
    <property type="entry name" value="Ser/Thr_kinase_AS"/>
</dbReference>
<dbReference type="GO" id="GO:0005524">
    <property type="term" value="F:ATP binding"/>
    <property type="evidence" value="ECO:0007669"/>
    <property type="project" value="InterPro"/>
</dbReference>
<dbReference type="GO" id="GO:0007417">
    <property type="term" value="P:central nervous system development"/>
    <property type="evidence" value="ECO:0007669"/>
    <property type="project" value="UniProtKB-ARBA"/>
</dbReference>
<reference evidence="10 11" key="1">
    <citation type="submission" date="2019-07" db="EMBL/GenBank/DDBJ databases">
        <title>Draft genome assembly of a fouling barnacle, Amphibalanus amphitrite (Darwin, 1854): The first reference genome for Thecostraca.</title>
        <authorList>
            <person name="Kim W."/>
        </authorList>
    </citation>
    <scope>NUCLEOTIDE SEQUENCE [LARGE SCALE GENOMIC DNA]</scope>
    <source>
        <strain evidence="10">SNU_AA5</strain>
        <tissue evidence="10">Soma without cirri and trophi</tissue>
    </source>
</reference>
<evidence type="ECO:0000256" key="5">
    <source>
        <dbReference type="ARBA" id="ARBA00047899"/>
    </source>
</evidence>
<dbReference type="GO" id="GO:0004674">
    <property type="term" value="F:protein serine/threonine kinase activity"/>
    <property type="evidence" value="ECO:0007669"/>
    <property type="project" value="UniProtKB-EC"/>
</dbReference>
<dbReference type="InterPro" id="IPR011009">
    <property type="entry name" value="Kinase-like_dom_sf"/>
</dbReference>
<feature type="domain" description="Doublecortin" evidence="9">
    <location>
        <begin position="211"/>
        <end position="289"/>
    </location>
</feature>
<dbReference type="Pfam" id="PF03607">
    <property type="entry name" value="DCX"/>
    <property type="match status" value="2"/>
</dbReference>
<evidence type="ECO:0000256" key="2">
    <source>
        <dbReference type="ARBA" id="ARBA00022553"/>
    </source>
</evidence>
<feature type="region of interest" description="Disordered" evidence="7">
    <location>
        <begin position="24"/>
        <end position="65"/>
    </location>
</feature>
<evidence type="ECO:0000256" key="4">
    <source>
        <dbReference type="ARBA" id="ARBA00031092"/>
    </source>
</evidence>
<evidence type="ECO:0000259" key="9">
    <source>
        <dbReference type="PROSITE" id="PS50309"/>
    </source>
</evidence>
<dbReference type="OrthoDB" id="1738954at2759"/>
<protein>
    <recommendedName>
        <fullName evidence="1">non-specific serine/threonine protein kinase</fullName>
        <ecNumber evidence="1">2.7.11.1</ecNumber>
    </recommendedName>
    <alternativeName>
        <fullName evidence="4">Doublecortin-like and CAM kinase-like protein</fullName>
    </alternativeName>
</protein>
<dbReference type="PANTHER" id="PTHR24347">
    <property type="entry name" value="SERINE/THREONINE-PROTEIN KINASE"/>
    <property type="match status" value="1"/>
</dbReference>
<dbReference type="SMART" id="SM00537">
    <property type="entry name" value="DCX"/>
    <property type="match status" value="2"/>
</dbReference>
<feature type="domain" description="Doublecortin" evidence="9">
    <location>
        <begin position="74"/>
        <end position="160"/>
    </location>
</feature>
<evidence type="ECO:0000256" key="1">
    <source>
        <dbReference type="ARBA" id="ARBA00012513"/>
    </source>
</evidence>
<dbReference type="Gene3D" id="3.30.200.20">
    <property type="entry name" value="Phosphorylase Kinase, domain 1"/>
    <property type="match status" value="1"/>
</dbReference>
<dbReference type="Gene3D" id="3.10.20.230">
    <property type="entry name" value="Doublecortin domain"/>
    <property type="match status" value="2"/>
</dbReference>
<evidence type="ECO:0000256" key="6">
    <source>
        <dbReference type="ARBA" id="ARBA00048679"/>
    </source>
</evidence>
<evidence type="ECO:0000256" key="3">
    <source>
        <dbReference type="ARBA" id="ARBA00022737"/>
    </source>
</evidence>
<dbReference type="PROSITE" id="PS50309">
    <property type="entry name" value="DC"/>
    <property type="match status" value="2"/>
</dbReference>
<dbReference type="EC" id="2.7.11.1" evidence="1"/>
<dbReference type="EMBL" id="VIIS01001408">
    <property type="protein sequence ID" value="KAF0298844.1"/>
    <property type="molecule type" value="Genomic_DNA"/>
</dbReference>
<evidence type="ECO:0000313" key="10">
    <source>
        <dbReference type="EMBL" id="KAF0298844.1"/>
    </source>
</evidence>
<dbReference type="AlphaFoldDB" id="A0A6A4W504"/>
<dbReference type="Proteomes" id="UP000440578">
    <property type="component" value="Unassembled WGS sequence"/>
</dbReference>
<dbReference type="Pfam" id="PF00069">
    <property type="entry name" value="Pkinase"/>
    <property type="match status" value="1"/>
</dbReference>
<name>A0A6A4W504_AMPAM</name>
<proteinExistence type="predicted"/>
<feature type="domain" description="Protein kinase" evidence="8">
    <location>
        <begin position="395"/>
        <end position="642"/>
    </location>
</feature>
<evidence type="ECO:0000313" key="11">
    <source>
        <dbReference type="Proteomes" id="UP000440578"/>
    </source>
</evidence>
<feature type="compositionally biased region" description="Low complexity" evidence="7">
    <location>
        <begin position="317"/>
        <end position="335"/>
    </location>
</feature>
<dbReference type="PROSITE" id="PS50011">
    <property type="entry name" value="PROTEIN_KINASE_DOM"/>
    <property type="match status" value="1"/>
</dbReference>
<keyword evidence="10" id="KW-0808">Transferase</keyword>
<comment type="catalytic activity">
    <reaction evidence="6">
        <text>L-seryl-[protein] + ATP = O-phospho-L-seryl-[protein] + ADP + H(+)</text>
        <dbReference type="Rhea" id="RHEA:17989"/>
        <dbReference type="Rhea" id="RHEA-COMP:9863"/>
        <dbReference type="Rhea" id="RHEA-COMP:11604"/>
        <dbReference type="ChEBI" id="CHEBI:15378"/>
        <dbReference type="ChEBI" id="CHEBI:29999"/>
        <dbReference type="ChEBI" id="CHEBI:30616"/>
        <dbReference type="ChEBI" id="CHEBI:83421"/>
        <dbReference type="ChEBI" id="CHEBI:456216"/>
        <dbReference type="EC" id="2.7.11.1"/>
    </reaction>
</comment>
<dbReference type="SMART" id="SM00220">
    <property type="entry name" value="S_TKc"/>
    <property type="match status" value="1"/>
</dbReference>
<dbReference type="GO" id="GO:0035556">
    <property type="term" value="P:intracellular signal transduction"/>
    <property type="evidence" value="ECO:0007669"/>
    <property type="project" value="InterPro"/>
</dbReference>
<comment type="caution">
    <text evidence="10">The sequence shown here is derived from an EMBL/GenBank/DDBJ whole genome shotgun (WGS) entry which is preliminary data.</text>
</comment>
<keyword evidence="11" id="KW-1185">Reference proteome</keyword>
<evidence type="ECO:0000259" key="8">
    <source>
        <dbReference type="PROSITE" id="PS50011"/>
    </source>
</evidence>
<dbReference type="FunFam" id="3.10.20.230:FF:000001">
    <property type="entry name" value="serine/threonine-protein kinase DCLK1 isoform X1"/>
    <property type="match status" value="1"/>
</dbReference>
<evidence type="ECO:0000256" key="7">
    <source>
        <dbReference type="SAM" id="MobiDB-lite"/>
    </source>
</evidence>
<dbReference type="InterPro" id="IPR036572">
    <property type="entry name" value="Doublecortin_dom_sf"/>
</dbReference>
<organism evidence="10 11">
    <name type="scientific">Amphibalanus amphitrite</name>
    <name type="common">Striped barnacle</name>
    <name type="synonym">Balanus amphitrite</name>
    <dbReference type="NCBI Taxonomy" id="1232801"/>
    <lineage>
        <taxon>Eukaryota</taxon>
        <taxon>Metazoa</taxon>
        <taxon>Ecdysozoa</taxon>
        <taxon>Arthropoda</taxon>
        <taxon>Crustacea</taxon>
        <taxon>Multicrustacea</taxon>
        <taxon>Cirripedia</taxon>
        <taxon>Thoracica</taxon>
        <taxon>Thoracicalcarea</taxon>
        <taxon>Balanomorpha</taxon>
        <taxon>Balanoidea</taxon>
        <taxon>Balanidae</taxon>
        <taxon>Amphibalaninae</taxon>
        <taxon>Amphibalanus</taxon>
    </lineage>
</organism>
<gene>
    <name evidence="10" type="primary">DCLK1</name>
    <name evidence="10" type="ORF">FJT64_003844</name>
</gene>
<dbReference type="Gene3D" id="1.10.510.10">
    <property type="entry name" value="Transferase(Phosphotransferase) domain 1"/>
    <property type="match status" value="2"/>
</dbReference>
<keyword evidence="2" id="KW-0597">Phosphoprotein</keyword>
<feature type="compositionally biased region" description="Low complexity" evidence="7">
    <location>
        <begin position="358"/>
        <end position="371"/>
    </location>
</feature>
<feature type="compositionally biased region" description="Polar residues" evidence="7">
    <location>
        <begin position="181"/>
        <end position="193"/>
    </location>
</feature>
<feature type="compositionally biased region" description="Polar residues" evidence="7">
    <location>
        <begin position="41"/>
        <end position="65"/>
    </location>
</feature>